<reference evidence="1 2" key="1">
    <citation type="journal article" date="2018" name="Mol. Ecol.">
        <title>The obligate alkalophilic soda-lake fungus Sodiomyces alkalinus has shifted to a protein diet.</title>
        <authorList>
            <person name="Grum-Grzhimaylo A.A."/>
            <person name="Falkoski D.L."/>
            <person name="van den Heuvel J."/>
            <person name="Valero-Jimenez C.A."/>
            <person name="Min B."/>
            <person name="Choi I.G."/>
            <person name="Lipzen A."/>
            <person name="Daum C.G."/>
            <person name="Aanen D.K."/>
            <person name="Tsang A."/>
            <person name="Henrissat B."/>
            <person name="Bilanenko E.N."/>
            <person name="de Vries R.P."/>
            <person name="van Kan J.A.L."/>
            <person name="Grigoriev I.V."/>
            <person name="Debets A.J.M."/>
        </authorList>
    </citation>
    <scope>NUCLEOTIDE SEQUENCE [LARGE SCALE GENOMIC DNA]</scope>
    <source>
        <strain evidence="1 2">F11</strain>
    </source>
</reference>
<accession>A0A3N2Q3S0</accession>
<evidence type="ECO:0000313" key="2">
    <source>
        <dbReference type="Proteomes" id="UP000272025"/>
    </source>
</evidence>
<sequence>MGFWGVTVGDIQWMQRRGDGDRHGGPLDYVSNIPPTSSPFLGSGLGGPARCQHADTRPIQAMSPNINLSSDPLLKDASLDRGRPPALSARPSIALILHIPHRTRGSGNPRIVSCLASLGQVIIQVTGVPLGLWEMRIRNVGRTAGGRRGFNFEMCGAVSDDIIVTQSSLWYIVILRRRRKWVQEHKMPEGPVHRAVALPHGATVVSPADLISAKDKWELQCSPQGQTPRSIRIFSRVGVERL</sequence>
<dbReference type="Proteomes" id="UP000272025">
    <property type="component" value="Unassembled WGS sequence"/>
</dbReference>
<gene>
    <name evidence="1" type="ORF">SODALDRAFT_357309</name>
</gene>
<proteinExistence type="predicted"/>
<dbReference type="AlphaFoldDB" id="A0A3N2Q3S0"/>
<organism evidence="1 2">
    <name type="scientific">Sodiomyces alkalinus (strain CBS 110278 / VKM F-3762 / F11)</name>
    <name type="common">Alkaliphilic filamentous fungus</name>
    <dbReference type="NCBI Taxonomy" id="1314773"/>
    <lineage>
        <taxon>Eukaryota</taxon>
        <taxon>Fungi</taxon>
        <taxon>Dikarya</taxon>
        <taxon>Ascomycota</taxon>
        <taxon>Pezizomycotina</taxon>
        <taxon>Sordariomycetes</taxon>
        <taxon>Hypocreomycetidae</taxon>
        <taxon>Glomerellales</taxon>
        <taxon>Plectosphaerellaceae</taxon>
        <taxon>Sodiomyces</taxon>
    </lineage>
</organism>
<protein>
    <submittedName>
        <fullName evidence="1">Uncharacterized protein</fullName>
    </submittedName>
</protein>
<dbReference type="EMBL" id="ML119052">
    <property type="protein sequence ID" value="ROT41275.1"/>
    <property type="molecule type" value="Genomic_DNA"/>
</dbReference>
<name>A0A3N2Q3S0_SODAK</name>
<evidence type="ECO:0000313" key="1">
    <source>
        <dbReference type="EMBL" id="ROT41275.1"/>
    </source>
</evidence>
<dbReference type="GeneID" id="39582467"/>
<dbReference type="RefSeq" id="XP_028469081.1">
    <property type="nucleotide sequence ID" value="XM_028613989.1"/>
</dbReference>
<keyword evidence="2" id="KW-1185">Reference proteome</keyword>